<evidence type="ECO:0000313" key="2">
    <source>
        <dbReference type="Proteomes" id="UP001384579"/>
    </source>
</evidence>
<organism evidence="1 2">
    <name type="scientific">Microcoleus anatoxicus PTRS2</name>
    <dbReference type="NCBI Taxonomy" id="2705321"/>
    <lineage>
        <taxon>Bacteria</taxon>
        <taxon>Bacillati</taxon>
        <taxon>Cyanobacteriota</taxon>
        <taxon>Cyanophyceae</taxon>
        <taxon>Oscillatoriophycideae</taxon>
        <taxon>Oscillatoriales</taxon>
        <taxon>Microcoleaceae</taxon>
        <taxon>Microcoleus</taxon>
        <taxon>Microcoleus anatoxicus</taxon>
    </lineage>
</organism>
<comment type="caution">
    <text evidence="1">The sequence shown here is derived from an EMBL/GenBank/DDBJ whole genome shotgun (WGS) entry which is preliminary data.</text>
</comment>
<protein>
    <submittedName>
        <fullName evidence="1">Uncharacterized protein</fullName>
    </submittedName>
</protein>
<name>A0ABU8YKK7_9CYAN</name>
<dbReference type="RefSeq" id="WP_340541356.1">
    <property type="nucleotide sequence ID" value="NZ_JBBLXS010000075.1"/>
</dbReference>
<accession>A0ABU8YKK7</accession>
<sequence length="175" mass="19354">METYPIASLQERYSLSSKQSVYDRIKALSIEPVARGKISSDQLDKLDKLNQHLKSGGSLSDFKSSHTEIFRAEAIEPAAATNLTNDRESFLEIIEAIARHISAARDPLQHYAALERAIASGWLLSSSEVRSLIGVKPTGDRFQRGSFIFIRAGKMSNQAAWRVTKVVEGGSVYKV</sequence>
<reference evidence="1 2" key="1">
    <citation type="journal article" date="2020" name="Harmful Algae">
        <title>Molecular and morphological characterization of a novel dihydroanatoxin-a producing Microcoleus species (cyanobacteria) from the Russian River, California, USA.</title>
        <authorList>
            <person name="Conklin K.Y."/>
            <person name="Stancheva R."/>
            <person name="Otten T.G."/>
            <person name="Fadness R."/>
            <person name="Boyer G.L."/>
            <person name="Read B."/>
            <person name="Zhang X."/>
            <person name="Sheath R.G."/>
        </authorList>
    </citation>
    <scope>NUCLEOTIDE SEQUENCE [LARGE SCALE GENOMIC DNA]</scope>
    <source>
        <strain evidence="1 2">PTRS2</strain>
    </source>
</reference>
<dbReference type="EMBL" id="JBBLXS010000075">
    <property type="protein sequence ID" value="MEK0184806.1"/>
    <property type="molecule type" value="Genomic_DNA"/>
</dbReference>
<proteinExistence type="predicted"/>
<gene>
    <name evidence="1" type="ORF">WMG39_08035</name>
</gene>
<dbReference type="Proteomes" id="UP001384579">
    <property type="component" value="Unassembled WGS sequence"/>
</dbReference>
<keyword evidence="2" id="KW-1185">Reference proteome</keyword>
<evidence type="ECO:0000313" key="1">
    <source>
        <dbReference type="EMBL" id="MEK0184806.1"/>
    </source>
</evidence>